<feature type="signal peptide" evidence="2">
    <location>
        <begin position="1"/>
        <end position="17"/>
    </location>
</feature>
<feature type="chain" id="PRO_5011968501" description="Ionotropic glutamate receptor C-terminal domain-containing protein" evidence="2">
    <location>
        <begin position="18"/>
        <end position="637"/>
    </location>
</feature>
<evidence type="ECO:0000256" key="1">
    <source>
        <dbReference type="SAM" id="Phobius"/>
    </source>
</evidence>
<protein>
    <recommendedName>
        <fullName evidence="5">Ionotropic glutamate receptor C-terminal domain-containing protein</fullName>
    </recommendedName>
</protein>
<dbReference type="AlphaFoldDB" id="A0A226DGS4"/>
<dbReference type="Proteomes" id="UP000198287">
    <property type="component" value="Unassembled WGS sequence"/>
</dbReference>
<sequence>MKILSIVVLLLGERCLGDILLDLTDFGPCLIRLNYFGKRTFQQVAISRDIFTTVIMDNRRSSFLLKTIIGGSPMKKELIETEKCVVDVVLTIPTKDNTNWHWSKIEHYIFANKYAYRANYESSIILLRPDNKIKFPPESFERNCKLKTISIRIFLVAVQLTYQNPPSIKHTKWSFYCYFCSTRVWVGLQEIKGMSEFARLSHLSLRETFHQIKPQFLIATSEVRLISTSCPSSSWLIPKHPCTPERRIPNFITSILNVSLQDAPKQFNFSCGIISLGIMPTPGLANSTIASLRFKYPITVNFKYCEPNGPPGRGSLQFWAWVTPFKAKLWAALLLTMLLTGATITLVETKITSQQVTLYPKTFFANLFAVAAIHMRQVFGVNTSLKWTIHMIMIVTLAVYETYFTSTVVVPIKVENNFGFATLLKMGYKIAFQRMSLNRSQDISRDPYLNRYEYDFERLGISGWVKDDKYLYELQNRTQLFGDLLYKWKIMADITVISVNKERSKAQLRKENAGGEVQCRFAPETFLQTNTYEVAFVNVRVEILSLLGAAREFGFYNFWTKYEIDWEVYKLRNETRSILKERKVFVDSTEMLRFDDLIRVNNLFSLFLIFTAGLTMALVIFIGESLHQYCKNRVEPY</sequence>
<accession>A0A226DGS4</accession>
<comment type="caution">
    <text evidence="3">The sequence shown here is derived from an EMBL/GenBank/DDBJ whole genome shotgun (WGS) entry which is preliminary data.</text>
</comment>
<evidence type="ECO:0000313" key="4">
    <source>
        <dbReference type="Proteomes" id="UP000198287"/>
    </source>
</evidence>
<gene>
    <name evidence="3" type="ORF">Fcan01_21024</name>
</gene>
<evidence type="ECO:0008006" key="5">
    <source>
        <dbReference type="Google" id="ProtNLM"/>
    </source>
</evidence>
<keyword evidence="1" id="KW-1133">Transmembrane helix</keyword>
<keyword evidence="1" id="KW-0812">Transmembrane</keyword>
<dbReference type="EMBL" id="LNIX01000019">
    <property type="protein sequence ID" value="OXA44379.1"/>
    <property type="molecule type" value="Genomic_DNA"/>
</dbReference>
<keyword evidence="4" id="KW-1185">Reference proteome</keyword>
<evidence type="ECO:0000313" key="3">
    <source>
        <dbReference type="EMBL" id="OXA44379.1"/>
    </source>
</evidence>
<feature type="transmembrane region" description="Helical" evidence="1">
    <location>
        <begin position="603"/>
        <end position="623"/>
    </location>
</feature>
<feature type="transmembrane region" description="Helical" evidence="1">
    <location>
        <begin position="387"/>
        <end position="410"/>
    </location>
</feature>
<feature type="transmembrane region" description="Helical" evidence="1">
    <location>
        <begin position="329"/>
        <end position="346"/>
    </location>
</feature>
<feature type="transmembrane region" description="Helical" evidence="1">
    <location>
        <begin position="358"/>
        <end position="375"/>
    </location>
</feature>
<evidence type="ECO:0000256" key="2">
    <source>
        <dbReference type="SAM" id="SignalP"/>
    </source>
</evidence>
<organism evidence="3 4">
    <name type="scientific">Folsomia candida</name>
    <name type="common">Springtail</name>
    <dbReference type="NCBI Taxonomy" id="158441"/>
    <lineage>
        <taxon>Eukaryota</taxon>
        <taxon>Metazoa</taxon>
        <taxon>Ecdysozoa</taxon>
        <taxon>Arthropoda</taxon>
        <taxon>Hexapoda</taxon>
        <taxon>Collembola</taxon>
        <taxon>Entomobryomorpha</taxon>
        <taxon>Isotomoidea</taxon>
        <taxon>Isotomidae</taxon>
        <taxon>Proisotominae</taxon>
        <taxon>Folsomia</taxon>
    </lineage>
</organism>
<reference evidence="3 4" key="1">
    <citation type="submission" date="2015-12" db="EMBL/GenBank/DDBJ databases">
        <title>The genome of Folsomia candida.</title>
        <authorList>
            <person name="Faddeeva A."/>
            <person name="Derks M.F."/>
            <person name="Anvar Y."/>
            <person name="Smit S."/>
            <person name="Van Straalen N."/>
            <person name="Roelofs D."/>
        </authorList>
    </citation>
    <scope>NUCLEOTIDE SEQUENCE [LARGE SCALE GENOMIC DNA]</scope>
    <source>
        <strain evidence="3 4">VU population</strain>
        <tissue evidence="3">Whole body</tissue>
    </source>
</reference>
<keyword evidence="2" id="KW-0732">Signal</keyword>
<proteinExistence type="predicted"/>
<keyword evidence="1" id="KW-0472">Membrane</keyword>
<name>A0A226DGS4_FOLCA</name>